<keyword evidence="2" id="KW-0812">Transmembrane</keyword>
<feature type="region of interest" description="Disordered" evidence="1">
    <location>
        <begin position="72"/>
        <end position="105"/>
    </location>
</feature>
<dbReference type="Proteomes" id="UP001595701">
    <property type="component" value="Unassembled WGS sequence"/>
</dbReference>
<evidence type="ECO:0000256" key="2">
    <source>
        <dbReference type="SAM" id="Phobius"/>
    </source>
</evidence>
<keyword evidence="2" id="KW-0472">Membrane</keyword>
<evidence type="ECO:0000313" key="4">
    <source>
        <dbReference type="Proteomes" id="UP001595701"/>
    </source>
</evidence>
<organism evidence="3 4">
    <name type="scientific">Streptomyces yaanensis</name>
    <dbReference type="NCBI Taxonomy" id="1142239"/>
    <lineage>
        <taxon>Bacteria</taxon>
        <taxon>Bacillati</taxon>
        <taxon>Actinomycetota</taxon>
        <taxon>Actinomycetes</taxon>
        <taxon>Kitasatosporales</taxon>
        <taxon>Streptomycetaceae</taxon>
        <taxon>Streptomyces</taxon>
    </lineage>
</organism>
<keyword evidence="4" id="KW-1185">Reference proteome</keyword>
<keyword evidence="2" id="KW-1133">Transmembrane helix</keyword>
<comment type="caution">
    <text evidence="3">The sequence shown here is derived from an EMBL/GenBank/DDBJ whole genome shotgun (WGS) entry which is preliminary data.</text>
</comment>
<reference evidence="4" key="1">
    <citation type="journal article" date="2019" name="Int. J. Syst. Evol. Microbiol.">
        <title>The Global Catalogue of Microorganisms (GCM) 10K type strain sequencing project: providing services to taxonomists for standard genome sequencing and annotation.</title>
        <authorList>
            <consortium name="The Broad Institute Genomics Platform"/>
            <consortium name="The Broad Institute Genome Sequencing Center for Infectious Disease"/>
            <person name="Wu L."/>
            <person name="Ma J."/>
        </authorList>
    </citation>
    <scope>NUCLEOTIDE SEQUENCE [LARGE SCALE GENOMIC DNA]</scope>
    <source>
        <strain evidence="4">CGMCC 4.7035</strain>
    </source>
</reference>
<dbReference type="NCBIfam" id="TIGR01167">
    <property type="entry name" value="LPXTG_anchor"/>
    <property type="match status" value="1"/>
</dbReference>
<proteinExistence type="predicted"/>
<sequence length="137" mass="13846">MYAVAGFKAADVAGAFSSDDFDNLVNVPGYGEVPANVAKVCRLTWACTKQDPLPNPAGHKVIAGAFAAVLPMTNTPEQPGGNGSTGTGTNKPKADGNLAETGSSSSTPILVGTALVAVAVGATALFVVRRRRTTDQA</sequence>
<accession>A0ABV7SB86</accession>
<feature type="transmembrane region" description="Helical" evidence="2">
    <location>
        <begin position="109"/>
        <end position="128"/>
    </location>
</feature>
<protein>
    <submittedName>
        <fullName evidence="3">LAETG motif-containing sortase-dependent surface protein</fullName>
    </submittedName>
</protein>
<evidence type="ECO:0000256" key="1">
    <source>
        <dbReference type="SAM" id="MobiDB-lite"/>
    </source>
</evidence>
<name>A0ABV7SB86_9ACTN</name>
<dbReference type="RefSeq" id="WP_310763212.1">
    <property type="nucleotide sequence ID" value="NZ_JBHRWR010000008.1"/>
</dbReference>
<dbReference type="EMBL" id="JBHRWR010000008">
    <property type="protein sequence ID" value="MFC3573751.1"/>
    <property type="molecule type" value="Genomic_DNA"/>
</dbReference>
<evidence type="ECO:0000313" key="3">
    <source>
        <dbReference type="EMBL" id="MFC3573751.1"/>
    </source>
</evidence>
<dbReference type="NCBIfam" id="NF041528">
    <property type="entry name" value="strep_LAETG"/>
    <property type="match status" value="1"/>
</dbReference>
<gene>
    <name evidence="3" type="ORF">ACFOZ0_10800</name>
</gene>